<reference evidence="1" key="1">
    <citation type="submission" date="2018-05" db="EMBL/GenBank/DDBJ databases">
        <authorList>
            <person name="Lanie J.A."/>
            <person name="Ng W.-L."/>
            <person name="Kazmierczak K.M."/>
            <person name="Andrzejewski T.M."/>
            <person name="Davidsen T.M."/>
            <person name="Wayne K.J."/>
            <person name="Tettelin H."/>
            <person name="Glass J.I."/>
            <person name="Rusch D."/>
            <person name="Podicherti R."/>
            <person name="Tsui H.-C.T."/>
            <person name="Winkler M.E."/>
        </authorList>
    </citation>
    <scope>NUCLEOTIDE SEQUENCE</scope>
</reference>
<protein>
    <submittedName>
        <fullName evidence="1">Uncharacterized protein</fullName>
    </submittedName>
</protein>
<accession>A0A382AJC4</accession>
<evidence type="ECO:0000313" key="1">
    <source>
        <dbReference type="EMBL" id="SVB01670.1"/>
    </source>
</evidence>
<dbReference type="EMBL" id="UINC01025669">
    <property type="protein sequence ID" value="SVB01670.1"/>
    <property type="molecule type" value="Genomic_DNA"/>
</dbReference>
<organism evidence="1">
    <name type="scientific">marine metagenome</name>
    <dbReference type="NCBI Taxonomy" id="408172"/>
    <lineage>
        <taxon>unclassified sequences</taxon>
        <taxon>metagenomes</taxon>
        <taxon>ecological metagenomes</taxon>
    </lineage>
</organism>
<name>A0A382AJC4_9ZZZZ</name>
<sequence>MNFSRTLGERLPGKDLVFLFSLGLGGIVGYRLPGANSWISLLLSVILQLSLDLSSNG</sequence>
<gene>
    <name evidence="1" type="ORF">METZ01_LOCUS154524</name>
</gene>
<dbReference type="AlphaFoldDB" id="A0A382AJC4"/>
<proteinExistence type="predicted"/>